<keyword evidence="3" id="KW-0804">Transcription</keyword>
<feature type="domain" description="HTH tetR-type" evidence="5">
    <location>
        <begin position="18"/>
        <end position="78"/>
    </location>
</feature>
<keyword evidence="2 4" id="KW-0238">DNA-binding</keyword>
<dbReference type="PANTHER" id="PTHR30055">
    <property type="entry name" value="HTH-TYPE TRANSCRIPTIONAL REGULATOR RUTR"/>
    <property type="match status" value="1"/>
</dbReference>
<dbReference type="InterPro" id="IPR050109">
    <property type="entry name" value="HTH-type_TetR-like_transc_reg"/>
</dbReference>
<gene>
    <name evidence="6" type="ORF">HNR23_003866</name>
</gene>
<dbReference type="InterPro" id="IPR001647">
    <property type="entry name" value="HTH_TetR"/>
</dbReference>
<dbReference type="SUPFAM" id="SSF46689">
    <property type="entry name" value="Homeodomain-like"/>
    <property type="match status" value="1"/>
</dbReference>
<evidence type="ECO:0000256" key="3">
    <source>
        <dbReference type="ARBA" id="ARBA00023163"/>
    </source>
</evidence>
<dbReference type="EMBL" id="JACHDS010000001">
    <property type="protein sequence ID" value="MBB6173806.1"/>
    <property type="molecule type" value="Genomic_DNA"/>
</dbReference>
<evidence type="ECO:0000256" key="1">
    <source>
        <dbReference type="ARBA" id="ARBA00023015"/>
    </source>
</evidence>
<dbReference type="Gene3D" id="1.10.357.10">
    <property type="entry name" value="Tetracycline Repressor, domain 2"/>
    <property type="match status" value="1"/>
</dbReference>
<dbReference type="GO" id="GO:0003700">
    <property type="term" value="F:DNA-binding transcription factor activity"/>
    <property type="evidence" value="ECO:0007669"/>
    <property type="project" value="TreeGrafter"/>
</dbReference>
<protein>
    <submittedName>
        <fullName evidence="6">AcrR family transcriptional regulator</fullName>
    </submittedName>
</protein>
<dbReference type="InterPro" id="IPR009057">
    <property type="entry name" value="Homeodomain-like_sf"/>
</dbReference>
<evidence type="ECO:0000313" key="6">
    <source>
        <dbReference type="EMBL" id="MBB6173806.1"/>
    </source>
</evidence>
<accession>A0A7W9YLL1</accession>
<dbReference type="SUPFAM" id="SSF48498">
    <property type="entry name" value="Tetracyclin repressor-like, C-terminal domain"/>
    <property type="match status" value="1"/>
</dbReference>
<keyword evidence="1" id="KW-0805">Transcription regulation</keyword>
<dbReference type="InterPro" id="IPR036271">
    <property type="entry name" value="Tet_transcr_reg_TetR-rel_C_sf"/>
</dbReference>
<keyword evidence="7" id="KW-1185">Reference proteome</keyword>
<evidence type="ECO:0000313" key="7">
    <source>
        <dbReference type="Proteomes" id="UP000546642"/>
    </source>
</evidence>
<name>A0A7W9YLL1_9ACTN</name>
<dbReference type="GO" id="GO:0000976">
    <property type="term" value="F:transcription cis-regulatory region binding"/>
    <property type="evidence" value="ECO:0007669"/>
    <property type="project" value="TreeGrafter"/>
</dbReference>
<evidence type="ECO:0000256" key="2">
    <source>
        <dbReference type="ARBA" id="ARBA00023125"/>
    </source>
</evidence>
<evidence type="ECO:0000256" key="4">
    <source>
        <dbReference type="PROSITE-ProRule" id="PRU00335"/>
    </source>
</evidence>
<dbReference type="Proteomes" id="UP000546642">
    <property type="component" value="Unassembled WGS sequence"/>
</dbReference>
<dbReference type="Gene3D" id="1.10.10.60">
    <property type="entry name" value="Homeodomain-like"/>
    <property type="match status" value="1"/>
</dbReference>
<proteinExistence type="predicted"/>
<dbReference type="PRINTS" id="PR00455">
    <property type="entry name" value="HTHTETR"/>
</dbReference>
<dbReference type="PANTHER" id="PTHR30055:SF234">
    <property type="entry name" value="HTH-TYPE TRANSCRIPTIONAL REGULATOR BETI"/>
    <property type="match status" value="1"/>
</dbReference>
<feature type="DNA-binding region" description="H-T-H motif" evidence="4">
    <location>
        <begin position="41"/>
        <end position="60"/>
    </location>
</feature>
<reference evidence="6 7" key="1">
    <citation type="submission" date="2020-08" db="EMBL/GenBank/DDBJ databases">
        <title>Sequencing the genomes of 1000 actinobacteria strains.</title>
        <authorList>
            <person name="Klenk H.-P."/>
        </authorList>
    </citation>
    <scope>NUCLEOTIDE SEQUENCE [LARGE SCALE GENOMIC DNA]</scope>
    <source>
        <strain evidence="6 7">DSM 46659</strain>
    </source>
</reference>
<dbReference type="PROSITE" id="PS50977">
    <property type="entry name" value="HTH_TETR_2"/>
    <property type="match status" value="1"/>
</dbReference>
<organism evidence="6 7">
    <name type="scientific">Nocardiopsis mwathae</name>
    <dbReference type="NCBI Taxonomy" id="1472723"/>
    <lineage>
        <taxon>Bacteria</taxon>
        <taxon>Bacillati</taxon>
        <taxon>Actinomycetota</taxon>
        <taxon>Actinomycetes</taxon>
        <taxon>Streptosporangiales</taxon>
        <taxon>Nocardiopsidaceae</taxon>
        <taxon>Nocardiopsis</taxon>
    </lineage>
</organism>
<sequence length="205" mass="23061">MQPKISAVGRKRNPFIEAARRVQIIKAATETVAEVGYAQASLARIAQHAGISKSVISYHFAGKDDLLEQVVTQIFDDGWALIEPRLASARTETERLHVHMEVELDYWGANRTRYLAMASIVDGHRTSDGKPRFAQKWEETVTVLQDLLSKGQENGEFRDFDPRVVAVTVRQGIEGALDQWARNPDLDLKAYTAELITLFDLAIRK</sequence>
<comment type="caution">
    <text evidence="6">The sequence shown here is derived from an EMBL/GenBank/DDBJ whole genome shotgun (WGS) entry which is preliminary data.</text>
</comment>
<evidence type="ECO:0000259" key="5">
    <source>
        <dbReference type="PROSITE" id="PS50977"/>
    </source>
</evidence>
<dbReference type="AlphaFoldDB" id="A0A7W9YLL1"/>
<dbReference type="RefSeq" id="WP_184077428.1">
    <property type="nucleotide sequence ID" value="NZ_JACHDS010000001.1"/>
</dbReference>
<dbReference type="Pfam" id="PF00440">
    <property type="entry name" value="TetR_N"/>
    <property type="match status" value="1"/>
</dbReference>